<dbReference type="PANTHER" id="PTHR33884">
    <property type="entry name" value="UPF0410 PROTEIN YMGE"/>
    <property type="match status" value="1"/>
</dbReference>
<evidence type="ECO:0000313" key="8">
    <source>
        <dbReference type="EMBL" id="MFC3111437.1"/>
    </source>
</evidence>
<gene>
    <name evidence="8" type="ORF">ACFOFO_26440</name>
</gene>
<feature type="transmembrane region" description="Helical" evidence="7">
    <location>
        <begin position="21"/>
        <end position="39"/>
    </location>
</feature>
<dbReference type="Pfam" id="PF04226">
    <property type="entry name" value="Transgly_assoc"/>
    <property type="match status" value="1"/>
</dbReference>
<keyword evidence="9" id="KW-1185">Reference proteome</keyword>
<keyword evidence="3" id="KW-1003">Cell membrane</keyword>
<evidence type="ECO:0000256" key="4">
    <source>
        <dbReference type="ARBA" id="ARBA00022692"/>
    </source>
</evidence>
<evidence type="ECO:0000256" key="3">
    <source>
        <dbReference type="ARBA" id="ARBA00022475"/>
    </source>
</evidence>
<evidence type="ECO:0000256" key="6">
    <source>
        <dbReference type="ARBA" id="ARBA00023136"/>
    </source>
</evidence>
<protein>
    <submittedName>
        <fullName evidence="8">GlsB/YeaQ/YmgE family stress response membrane protein</fullName>
    </submittedName>
</protein>
<comment type="subcellular location">
    <subcellularLocation>
        <location evidence="1">Cell membrane</location>
        <topology evidence="1">Multi-pass membrane protein</topology>
    </subcellularLocation>
</comment>
<name>A0ABV7FD61_9BURK</name>
<keyword evidence="5 7" id="KW-1133">Transmembrane helix</keyword>
<evidence type="ECO:0000256" key="1">
    <source>
        <dbReference type="ARBA" id="ARBA00004651"/>
    </source>
</evidence>
<dbReference type="EMBL" id="JBHRTP010000126">
    <property type="protein sequence ID" value="MFC3111437.1"/>
    <property type="molecule type" value="Genomic_DNA"/>
</dbReference>
<comment type="caution">
    <text evidence="8">The sequence shown here is derived from an EMBL/GenBank/DDBJ whole genome shotgun (WGS) entry which is preliminary data.</text>
</comment>
<organism evidence="8 9">
    <name type="scientific">Undibacterium arcticum</name>
    <dbReference type="NCBI Taxonomy" id="1762892"/>
    <lineage>
        <taxon>Bacteria</taxon>
        <taxon>Pseudomonadati</taxon>
        <taxon>Pseudomonadota</taxon>
        <taxon>Betaproteobacteria</taxon>
        <taxon>Burkholderiales</taxon>
        <taxon>Oxalobacteraceae</taxon>
        <taxon>Undibacterium</taxon>
    </lineage>
</organism>
<proteinExistence type="inferred from homology"/>
<accession>A0ABV7FD61</accession>
<dbReference type="Proteomes" id="UP001595530">
    <property type="component" value="Unassembled WGS sequence"/>
</dbReference>
<feature type="non-terminal residue" evidence="8">
    <location>
        <position position="1"/>
    </location>
</feature>
<evidence type="ECO:0000256" key="5">
    <source>
        <dbReference type="ARBA" id="ARBA00022989"/>
    </source>
</evidence>
<evidence type="ECO:0000313" key="9">
    <source>
        <dbReference type="Proteomes" id="UP001595530"/>
    </source>
</evidence>
<sequence>LIGFVAGLIAKALTPGAGPSGFFLTSVLGIGGSVAATYLGQALGLYPQGHAAGFIASIIGAVVLLVGYHLVTRNRVK</sequence>
<dbReference type="InterPro" id="IPR007341">
    <property type="entry name" value="Transgly_assoc"/>
</dbReference>
<feature type="transmembrane region" description="Helical" evidence="7">
    <location>
        <begin position="51"/>
        <end position="71"/>
    </location>
</feature>
<comment type="similarity">
    <text evidence="2">Belongs to the UPF0410 family.</text>
</comment>
<evidence type="ECO:0000256" key="2">
    <source>
        <dbReference type="ARBA" id="ARBA00011006"/>
    </source>
</evidence>
<keyword evidence="4 7" id="KW-0812">Transmembrane</keyword>
<reference evidence="9" key="1">
    <citation type="journal article" date="2019" name="Int. J. Syst. Evol. Microbiol.">
        <title>The Global Catalogue of Microorganisms (GCM) 10K type strain sequencing project: providing services to taxonomists for standard genome sequencing and annotation.</title>
        <authorList>
            <consortium name="The Broad Institute Genomics Platform"/>
            <consortium name="The Broad Institute Genome Sequencing Center for Infectious Disease"/>
            <person name="Wu L."/>
            <person name="Ma J."/>
        </authorList>
    </citation>
    <scope>NUCLEOTIDE SEQUENCE [LARGE SCALE GENOMIC DNA]</scope>
    <source>
        <strain evidence="9">KCTC 42986</strain>
    </source>
</reference>
<dbReference type="RefSeq" id="WP_390333549.1">
    <property type="nucleotide sequence ID" value="NZ_JBHRTP010000126.1"/>
</dbReference>
<evidence type="ECO:0000256" key="7">
    <source>
        <dbReference type="SAM" id="Phobius"/>
    </source>
</evidence>
<keyword evidence="6 7" id="KW-0472">Membrane</keyword>
<dbReference type="PANTHER" id="PTHR33884:SF7">
    <property type="entry name" value="BSL8023 PROTEIN"/>
    <property type="match status" value="1"/>
</dbReference>